<accession>A0A1Y2C8E2</accession>
<evidence type="ECO:0000313" key="3">
    <source>
        <dbReference type="EMBL" id="ORY43301.1"/>
    </source>
</evidence>
<feature type="chain" id="PRO_5010997872" description="WSC domain-containing protein" evidence="2">
    <location>
        <begin position="19"/>
        <end position="639"/>
    </location>
</feature>
<feature type="region of interest" description="Disordered" evidence="1">
    <location>
        <begin position="459"/>
        <end position="478"/>
    </location>
</feature>
<evidence type="ECO:0000256" key="1">
    <source>
        <dbReference type="SAM" id="MobiDB-lite"/>
    </source>
</evidence>
<feature type="compositionally biased region" description="Pro residues" evidence="1">
    <location>
        <begin position="283"/>
        <end position="297"/>
    </location>
</feature>
<dbReference type="Proteomes" id="UP000193642">
    <property type="component" value="Unassembled WGS sequence"/>
</dbReference>
<feature type="compositionally biased region" description="Low complexity" evidence="1">
    <location>
        <begin position="252"/>
        <end position="266"/>
    </location>
</feature>
<dbReference type="EMBL" id="MCGO01000025">
    <property type="protein sequence ID" value="ORY43301.1"/>
    <property type="molecule type" value="Genomic_DNA"/>
</dbReference>
<sequence length="639" mass="67428">MIPHLLLFLGLLAATVHPQFFDDVTTTTRPTTTRFTVTIPTSTISSGLGSNSTTFPDLPPAYGCVLIDSNVPIASLDPSFVFTNTTQTPQKCRDYCRKNGPDPALAKGFFIGPTFNGLLSLTKFRCLCDNRPVKPYEVTLLPNGSSSCDVKCFGGGGFCGGINNLYGVVAWTGYLDHLESPGNDTTKTTTTTINFGWEIDEPTTTANQATQVPIVHQPTIRASIQQTTSNILQPQPTDSLGIPLTTNNISQDPTETSTEPITITDSSGNIATQNPNSSQIPGKPNPHPPGPPQPPSASPTARGGTNHDRLADSALLGSLIGGGLVLLVSFIIVVQVSKRTKPHGTEESGGDSARNDEFQEPRVVVFGGEAGMPRLIGLGGFGTRGGDEIGGEDHGEIAEHLMFEDSGEEDDDDGPFRYVTPDPDEIAVVGVAPPGMKVRDSQDAQRKVYEAGVAGGYGKSSGGVGGSAQNPSTASNLGGITPPAVILGAMSSDLKKGLAADEYSTPLVGFGKFQQSWFSDPNVLRAGAIASPSTVRRRVAGTIVSKPVASIRSRNSNIQSKTRNRLSYASSSRYSTSFAVKRSVKSDVDSSRESIFSHLSGDASGSQHDVFVNTSVAAPLSKRRRNASSLYMHLLAANE</sequence>
<keyword evidence="2" id="KW-0732">Signal</keyword>
<organism evidence="3 4">
    <name type="scientific">Rhizoclosmatium globosum</name>
    <dbReference type="NCBI Taxonomy" id="329046"/>
    <lineage>
        <taxon>Eukaryota</taxon>
        <taxon>Fungi</taxon>
        <taxon>Fungi incertae sedis</taxon>
        <taxon>Chytridiomycota</taxon>
        <taxon>Chytridiomycota incertae sedis</taxon>
        <taxon>Chytridiomycetes</taxon>
        <taxon>Chytridiales</taxon>
        <taxon>Chytriomycetaceae</taxon>
        <taxon>Rhizoclosmatium</taxon>
    </lineage>
</organism>
<feature type="compositionally biased region" description="Polar residues" evidence="1">
    <location>
        <begin position="267"/>
        <end position="280"/>
    </location>
</feature>
<comment type="caution">
    <text evidence="3">The sequence shown here is derived from an EMBL/GenBank/DDBJ whole genome shotgun (WGS) entry which is preliminary data.</text>
</comment>
<feature type="region of interest" description="Disordered" evidence="1">
    <location>
        <begin position="339"/>
        <end position="358"/>
    </location>
</feature>
<evidence type="ECO:0008006" key="5">
    <source>
        <dbReference type="Google" id="ProtNLM"/>
    </source>
</evidence>
<feature type="region of interest" description="Disordered" evidence="1">
    <location>
        <begin position="230"/>
        <end position="308"/>
    </location>
</feature>
<keyword evidence="4" id="KW-1185">Reference proteome</keyword>
<feature type="signal peptide" evidence="2">
    <location>
        <begin position="1"/>
        <end position="18"/>
    </location>
</feature>
<dbReference type="OrthoDB" id="10684662at2759"/>
<reference evidence="3 4" key="1">
    <citation type="submission" date="2016-07" db="EMBL/GenBank/DDBJ databases">
        <title>Pervasive Adenine N6-methylation of Active Genes in Fungi.</title>
        <authorList>
            <consortium name="DOE Joint Genome Institute"/>
            <person name="Mondo S.J."/>
            <person name="Dannebaum R.O."/>
            <person name="Kuo R.C."/>
            <person name="Labutti K."/>
            <person name="Haridas S."/>
            <person name="Kuo A."/>
            <person name="Salamov A."/>
            <person name="Ahrendt S.R."/>
            <person name="Lipzen A."/>
            <person name="Sullivan W."/>
            <person name="Andreopoulos W.B."/>
            <person name="Clum A."/>
            <person name="Lindquist E."/>
            <person name="Daum C."/>
            <person name="Ramamoorthy G.K."/>
            <person name="Gryganskyi A."/>
            <person name="Culley D."/>
            <person name="Magnuson J.K."/>
            <person name="James T.Y."/>
            <person name="O'Malley M.A."/>
            <person name="Stajich J.E."/>
            <person name="Spatafora J.W."/>
            <person name="Visel A."/>
            <person name="Grigoriev I.V."/>
        </authorList>
    </citation>
    <scope>NUCLEOTIDE SEQUENCE [LARGE SCALE GENOMIC DNA]</scope>
    <source>
        <strain evidence="3 4">JEL800</strain>
    </source>
</reference>
<protein>
    <recommendedName>
        <fullName evidence="5">WSC domain-containing protein</fullName>
    </recommendedName>
</protein>
<feature type="compositionally biased region" description="Polar residues" evidence="1">
    <location>
        <begin position="469"/>
        <end position="478"/>
    </location>
</feature>
<name>A0A1Y2C8E2_9FUNG</name>
<proteinExistence type="predicted"/>
<evidence type="ECO:0000256" key="2">
    <source>
        <dbReference type="SAM" id="SignalP"/>
    </source>
</evidence>
<dbReference type="AlphaFoldDB" id="A0A1Y2C8E2"/>
<evidence type="ECO:0000313" key="4">
    <source>
        <dbReference type="Proteomes" id="UP000193642"/>
    </source>
</evidence>
<gene>
    <name evidence="3" type="ORF">BCR33DRAFT_738596</name>
</gene>
<feature type="compositionally biased region" description="Polar residues" evidence="1">
    <location>
        <begin position="230"/>
        <end position="251"/>
    </location>
</feature>